<keyword evidence="3" id="KW-1185">Reference proteome</keyword>
<gene>
    <name evidence="2" type="ORF">SAMN05216210_1914</name>
</gene>
<reference evidence="3" key="1">
    <citation type="submission" date="2016-10" db="EMBL/GenBank/DDBJ databases">
        <authorList>
            <person name="Varghese N."/>
            <person name="Submissions S."/>
        </authorList>
    </citation>
    <scope>NUCLEOTIDE SEQUENCE [LARGE SCALE GENOMIC DNA]</scope>
    <source>
        <strain evidence="3">CECT 8338</strain>
    </source>
</reference>
<dbReference type="AlphaFoldDB" id="A0A1H2FZ62"/>
<dbReference type="RefSeq" id="WP_092386340.1">
    <property type="nucleotide sequence ID" value="NZ_LT629787.1"/>
</dbReference>
<dbReference type="STRING" id="1434072.SAMN05216210_1914"/>
<feature type="signal peptide" evidence="1">
    <location>
        <begin position="1"/>
        <end position="21"/>
    </location>
</feature>
<protein>
    <submittedName>
        <fullName evidence="2">Uncharacterized protein</fullName>
    </submittedName>
</protein>
<evidence type="ECO:0000256" key="1">
    <source>
        <dbReference type="SAM" id="SignalP"/>
    </source>
</evidence>
<dbReference type="Proteomes" id="UP000243924">
    <property type="component" value="Chromosome I"/>
</dbReference>
<dbReference type="PROSITE" id="PS51257">
    <property type="entry name" value="PROKAR_LIPOPROTEIN"/>
    <property type="match status" value="1"/>
</dbReference>
<evidence type="ECO:0000313" key="3">
    <source>
        <dbReference type="Proteomes" id="UP000243924"/>
    </source>
</evidence>
<accession>A0A1H2FZ62</accession>
<organism evidence="2 3">
    <name type="scientific">Halopseudomonas salegens</name>
    <dbReference type="NCBI Taxonomy" id="1434072"/>
    <lineage>
        <taxon>Bacteria</taxon>
        <taxon>Pseudomonadati</taxon>
        <taxon>Pseudomonadota</taxon>
        <taxon>Gammaproteobacteria</taxon>
        <taxon>Pseudomonadales</taxon>
        <taxon>Pseudomonadaceae</taxon>
        <taxon>Halopseudomonas</taxon>
    </lineage>
</organism>
<keyword evidence="1" id="KW-0732">Signal</keyword>
<feature type="chain" id="PRO_5009274399" evidence="1">
    <location>
        <begin position="22"/>
        <end position="112"/>
    </location>
</feature>
<proteinExistence type="predicted"/>
<dbReference type="EMBL" id="LT629787">
    <property type="protein sequence ID" value="SDU12623.1"/>
    <property type="molecule type" value="Genomic_DNA"/>
</dbReference>
<name>A0A1H2FZ62_9GAMM</name>
<evidence type="ECO:0000313" key="2">
    <source>
        <dbReference type="EMBL" id="SDU12623.1"/>
    </source>
</evidence>
<sequence length="112" mass="12144">MYKLMVSALLAALLTGCGSDAPDAPAGDTVLQGSGMLDMELLGHEDIANGDFTLAGKQYEVVVYREDFVPAGIWIDWDKPAFVGQVTATLEPQSEIRTVGEPIYRLVDIQKQ</sequence>